<comment type="subcellular location">
    <subcellularLocation>
        <location evidence="2">Mitochondrion matrix</location>
    </subcellularLocation>
</comment>
<evidence type="ECO:0000313" key="14">
    <source>
        <dbReference type="EMBL" id="WOL16162.1"/>
    </source>
</evidence>
<keyword evidence="7 12" id="KW-0560">Oxidoreductase</keyword>
<evidence type="ECO:0000256" key="7">
    <source>
        <dbReference type="ARBA" id="ARBA00023002"/>
    </source>
</evidence>
<dbReference type="GO" id="GO:0006086">
    <property type="term" value="P:pyruvate decarboxylation to acetyl-CoA"/>
    <property type="evidence" value="ECO:0007669"/>
    <property type="project" value="InterPro"/>
</dbReference>
<dbReference type="InterPro" id="IPR005475">
    <property type="entry name" value="Transketolase-like_Pyr-bd"/>
</dbReference>
<dbReference type="InterPro" id="IPR009014">
    <property type="entry name" value="Transketo_C/PFOR_II"/>
</dbReference>
<comment type="cofactor">
    <cofactor evidence="1 12">
        <name>thiamine diphosphate</name>
        <dbReference type="ChEBI" id="CHEBI:58937"/>
    </cofactor>
</comment>
<dbReference type="PANTHER" id="PTHR11624">
    <property type="entry name" value="DEHYDROGENASE RELATED"/>
    <property type="match status" value="1"/>
</dbReference>
<reference evidence="14 15" key="1">
    <citation type="submission" date="2023-10" db="EMBL/GenBank/DDBJ databases">
        <title>Chromosome-scale genome assembly provides insights into flower coloration mechanisms of Canna indica.</title>
        <authorList>
            <person name="Li C."/>
        </authorList>
    </citation>
    <scope>NUCLEOTIDE SEQUENCE [LARGE SCALE GENOMIC DNA]</scope>
    <source>
        <tissue evidence="14">Flower</tissue>
    </source>
</reference>
<keyword evidence="6" id="KW-0630">Potassium</keyword>
<protein>
    <recommendedName>
        <fullName evidence="12">Pyruvate dehydrogenase E1 component subunit beta</fullName>
        <ecNumber evidence="12">1.2.4.1</ecNumber>
    </recommendedName>
</protein>
<comment type="catalytic activity">
    <reaction evidence="12">
        <text>N(6)-[(R)-lipoyl]-L-lysyl-[protein] + pyruvate + H(+) = N(6)-[(R)-S(8)-acetyldihydrolipoyl]-L-lysyl-[protein] + CO2</text>
        <dbReference type="Rhea" id="RHEA:19189"/>
        <dbReference type="Rhea" id="RHEA-COMP:10474"/>
        <dbReference type="Rhea" id="RHEA-COMP:10478"/>
        <dbReference type="ChEBI" id="CHEBI:15361"/>
        <dbReference type="ChEBI" id="CHEBI:15378"/>
        <dbReference type="ChEBI" id="CHEBI:16526"/>
        <dbReference type="ChEBI" id="CHEBI:83099"/>
        <dbReference type="ChEBI" id="CHEBI:83111"/>
        <dbReference type="EC" id="1.2.4.1"/>
    </reaction>
</comment>
<evidence type="ECO:0000256" key="1">
    <source>
        <dbReference type="ARBA" id="ARBA00001964"/>
    </source>
</evidence>
<comment type="function">
    <text evidence="12">The pyruvate dehydrogenase complex catalyzes the overall conversion of pyruvate to acetyl-CoA and CO2.</text>
</comment>
<dbReference type="GO" id="GO:0004739">
    <property type="term" value="F:pyruvate dehydrogenase (acetyl-transferring) activity"/>
    <property type="evidence" value="ECO:0007669"/>
    <property type="project" value="UniProtKB-UniRule"/>
</dbReference>
<dbReference type="InterPro" id="IPR029061">
    <property type="entry name" value="THDP-binding"/>
</dbReference>
<evidence type="ECO:0000256" key="8">
    <source>
        <dbReference type="ARBA" id="ARBA00023052"/>
    </source>
</evidence>
<dbReference type="SUPFAM" id="SSF52922">
    <property type="entry name" value="TK C-terminal domain-like"/>
    <property type="match status" value="1"/>
</dbReference>
<dbReference type="Pfam" id="PF02779">
    <property type="entry name" value="Transket_pyr"/>
    <property type="match status" value="1"/>
</dbReference>
<dbReference type="Gene3D" id="3.40.50.970">
    <property type="match status" value="1"/>
</dbReference>
<dbReference type="FunFam" id="3.40.50.920:FF:000001">
    <property type="entry name" value="Pyruvate dehydrogenase E1 beta subunit"/>
    <property type="match status" value="1"/>
</dbReference>
<dbReference type="EC" id="1.2.4.1" evidence="12"/>
<keyword evidence="5" id="KW-0809">Transit peptide</keyword>
<name>A0AAQ3KZ60_9LILI</name>
<evidence type="ECO:0000256" key="10">
    <source>
        <dbReference type="ARBA" id="ARBA00023317"/>
    </source>
</evidence>
<evidence type="ECO:0000256" key="12">
    <source>
        <dbReference type="RuleBase" id="RU364074"/>
    </source>
</evidence>
<dbReference type="GO" id="GO:0046872">
    <property type="term" value="F:metal ion binding"/>
    <property type="evidence" value="ECO:0007669"/>
    <property type="project" value="UniProtKB-KW"/>
</dbReference>
<evidence type="ECO:0000256" key="9">
    <source>
        <dbReference type="ARBA" id="ARBA00023128"/>
    </source>
</evidence>
<dbReference type="AlphaFoldDB" id="A0AAQ3KZ60"/>
<dbReference type="Proteomes" id="UP001327560">
    <property type="component" value="Chromosome 8"/>
</dbReference>
<evidence type="ECO:0000256" key="6">
    <source>
        <dbReference type="ARBA" id="ARBA00022958"/>
    </source>
</evidence>
<proteinExistence type="predicted"/>
<dbReference type="NCBIfam" id="NF006667">
    <property type="entry name" value="PRK09212.1"/>
    <property type="match status" value="1"/>
</dbReference>
<dbReference type="GO" id="GO:0005759">
    <property type="term" value="C:mitochondrial matrix"/>
    <property type="evidence" value="ECO:0007669"/>
    <property type="project" value="UniProtKB-SubCell"/>
</dbReference>
<dbReference type="SUPFAM" id="SSF52518">
    <property type="entry name" value="Thiamin diphosphate-binding fold (THDP-binding)"/>
    <property type="match status" value="1"/>
</dbReference>
<evidence type="ECO:0000256" key="11">
    <source>
        <dbReference type="ARBA" id="ARBA00025211"/>
    </source>
</evidence>
<evidence type="ECO:0000256" key="3">
    <source>
        <dbReference type="ARBA" id="ARBA00011130"/>
    </source>
</evidence>
<dbReference type="FunFam" id="3.40.50.970:FF:000006">
    <property type="entry name" value="Pyruvate dehydrogenase E1 component subunit beta"/>
    <property type="match status" value="1"/>
</dbReference>
<comment type="subunit">
    <text evidence="3">Tetramer of 2 alpha and 2 beta subunits.</text>
</comment>
<evidence type="ECO:0000313" key="15">
    <source>
        <dbReference type="Proteomes" id="UP001327560"/>
    </source>
</evidence>
<evidence type="ECO:0000256" key="2">
    <source>
        <dbReference type="ARBA" id="ARBA00004305"/>
    </source>
</evidence>
<comment type="function">
    <text evidence="11">The pyruvate dehydrogenase complex catalyzes the overall conversion of pyruvate to acetyl-CoA and CO(2). It contains multiple copies of three enzymatic components: pyruvate dehydrogenase (E1), dihydrolipoamide acetyltransferase (E2) and lipoamide dehydrogenase (E3).</text>
</comment>
<keyword evidence="15" id="KW-1185">Reference proteome</keyword>
<keyword evidence="9" id="KW-0496">Mitochondrion</keyword>
<dbReference type="SMART" id="SM00861">
    <property type="entry name" value="Transket_pyr"/>
    <property type="match status" value="1"/>
</dbReference>
<gene>
    <name evidence="14" type="ORF">Cni_G24944</name>
</gene>
<dbReference type="InterPro" id="IPR033248">
    <property type="entry name" value="Transketolase_C"/>
</dbReference>
<dbReference type="CDD" id="cd07036">
    <property type="entry name" value="TPP_PYR_E1-PDHc-beta_like"/>
    <property type="match status" value="1"/>
</dbReference>
<dbReference type="Gene3D" id="3.40.50.920">
    <property type="match status" value="1"/>
</dbReference>
<keyword evidence="10 12" id="KW-0670">Pyruvate</keyword>
<dbReference type="EMBL" id="CP136897">
    <property type="protein sequence ID" value="WOL16162.1"/>
    <property type="molecule type" value="Genomic_DNA"/>
</dbReference>
<keyword evidence="8 12" id="KW-0786">Thiamine pyrophosphate</keyword>
<organism evidence="14 15">
    <name type="scientific">Canna indica</name>
    <name type="common">Indian-shot</name>
    <dbReference type="NCBI Taxonomy" id="4628"/>
    <lineage>
        <taxon>Eukaryota</taxon>
        <taxon>Viridiplantae</taxon>
        <taxon>Streptophyta</taxon>
        <taxon>Embryophyta</taxon>
        <taxon>Tracheophyta</taxon>
        <taxon>Spermatophyta</taxon>
        <taxon>Magnoliopsida</taxon>
        <taxon>Liliopsida</taxon>
        <taxon>Zingiberales</taxon>
        <taxon>Cannaceae</taxon>
        <taxon>Canna</taxon>
    </lineage>
</organism>
<dbReference type="NCBIfam" id="NF008854">
    <property type="entry name" value="PRK11892.1"/>
    <property type="match status" value="1"/>
</dbReference>
<evidence type="ECO:0000256" key="4">
    <source>
        <dbReference type="ARBA" id="ARBA00022723"/>
    </source>
</evidence>
<evidence type="ECO:0000256" key="5">
    <source>
        <dbReference type="ARBA" id="ARBA00022946"/>
    </source>
</evidence>
<sequence>MLGIARRKVGLGVFSATILEQALQRALTAGSVLPKKYSTTAKEQMTVREALNTALDEEMSADPKVFLMGEEVGEYQGAYKISKGLLEKYGPDRVLDTPITEAGFAGIGVGAAYYGLRPVVEFMTFNFSMQAIDHLINSAAKSNYMSAGQISVPIVFRGPNGAAAGVGAQHSQCFAAWYAHVPGLKVLTPYSAEDARGLLKAAIRDPDPVVFLENELLYGESFPVSAEVFDSSFCLPIGKAKIEREGKHVTITAYSKMVGYALQAAEILSKEGISAEVINLRSIRPLDRDAINASVRKTNRLVTVEEGFPQHGVGAEICMSVIEESFEYLDAPVERIAGADVPMPYAANLERMAVPQVDDIVRAAKRACYRSVPMAAAA</sequence>
<accession>A0AAQ3KZ60</accession>
<dbReference type="InterPro" id="IPR027110">
    <property type="entry name" value="PDHB_mito-type"/>
</dbReference>
<feature type="domain" description="Transketolase-like pyrimidine-binding" evidence="13">
    <location>
        <begin position="45"/>
        <end position="220"/>
    </location>
</feature>
<evidence type="ECO:0000259" key="13">
    <source>
        <dbReference type="SMART" id="SM00861"/>
    </source>
</evidence>
<dbReference type="Pfam" id="PF02780">
    <property type="entry name" value="Transketolase_C"/>
    <property type="match status" value="1"/>
</dbReference>
<dbReference type="PANTHER" id="PTHR11624:SF96">
    <property type="entry name" value="PYRUVATE DEHYDROGENASE E1 COMPONENT SUBUNIT BETA, MITOCHONDRIAL"/>
    <property type="match status" value="1"/>
</dbReference>
<keyword evidence="4" id="KW-0479">Metal-binding</keyword>